<dbReference type="eggNOG" id="COG3335">
    <property type="taxonomic scope" value="Bacteria"/>
</dbReference>
<evidence type="ECO:0000259" key="1">
    <source>
        <dbReference type="Pfam" id="PF13358"/>
    </source>
</evidence>
<evidence type="ECO:0000313" key="3">
    <source>
        <dbReference type="Proteomes" id="UP000011135"/>
    </source>
</evidence>
<dbReference type="STRING" id="1237149.C900_01218"/>
<dbReference type="eggNOG" id="COG3415">
    <property type="taxonomic scope" value="Bacteria"/>
</dbReference>
<feature type="domain" description="Tc1-like transposase DDE" evidence="1">
    <location>
        <begin position="184"/>
        <end position="326"/>
    </location>
</feature>
<dbReference type="SUPFAM" id="SSF46689">
    <property type="entry name" value="Homeodomain-like"/>
    <property type="match status" value="1"/>
</dbReference>
<dbReference type="Gene3D" id="3.30.420.10">
    <property type="entry name" value="Ribonuclease H-like superfamily/Ribonuclease H"/>
    <property type="match status" value="1"/>
</dbReference>
<dbReference type="GO" id="GO:0003676">
    <property type="term" value="F:nucleic acid binding"/>
    <property type="evidence" value="ECO:0007669"/>
    <property type="project" value="InterPro"/>
</dbReference>
<proteinExistence type="predicted"/>
<organism evidence="2 3">
    <name type="scientific">Fulvivirga imtechensis AK7</name>
    <dbReference type="NCBI Taxonomy" id="1237149"/>
    <lineage>
        <taxon>Bacteria</taxon>
        <taxon>Pseudomonadati</taxon>
        <taxon>Bacteroidota</taxon>
        <taxon>Cytophagia</taxon>
        <taxon>Cytophagales</taxon>
        <taxon>Fulvivirgaceae</taxon>
        <taxon>Fulvivirga</taxon>
    </lineage>
</organism>
<dbReference type="EMBL" id="AMZN01000159">
    <property type="protein sequence ID" value="ELR68033.1"/>
    <property type="molecule type" value="Genomic_DNA"/>
</dbReference>
<dbReference type="SUPFAM" id="SSF53098">
    <property type="entry name" value="Ribonuclease H-like"/>
    <property type="match status" value="1"/>
</dbReference>
<comment type="caution">
    <text evidence="2">The sequence shown here is derived from an EMBL/GenBank/DDBJ whole genome shotgun (WGS) entry which is preliminary data.</text>
</comment>
<dbReference type="AlphaFoldDB" id="L8JIE9"/>
<name>L8JIE9_9BACT</name>
<dbReference type="InterPro" id="IPR036397">
    <property type="entry name" value="RNaseH_sf"/>
</dbReference>
<sequence>MIKNAYLWYMARIATPLNLSEQDIEELTSMSRANKLDHRYVVRSRIILKLHEGKSYDQVQQELSIGREAVAKWKKRFVTSGVSGLKDKPGRGVKPTYTDEDKARIVQKACEKPEGGYTNWSQRRIAAELGMSQGTVQKTLKEHALKPHKVDYWCGKSTDPEFEEKMLNVIGLYLHPDEKAIVLSVDEKTQIQALDRSQPELPMRSGNAKRLTATYKRNGTVSLIAALAVHKGEITAETINKNNHQNFLKFLKKLYRKYPGKHLHIIADNLNVHKHKKVHEWISSKKRVSIHFTPTYSSWLNQIEIWFNILTKDVLKGGVWHSKKQLVDQILNYIETYNKTRAKPFQWTYKGNSSVYKKSLH</sequence>
<protein>
    <submittedName>
        <fullName evidence="2">Mobile element protein</fullName>
    </submittedName>
</protein>
<dbReference type="InterPro" id="IPR047655">
    <property type="entry name" value="Transpos_IS630-like"/>
</dbReference>
<dbReference type="Proteomes" id="UP000011135">
    <property type="component" value="Unassembled WGS sequence"/>
</dbReference>
<dbReference type="InterPro" id="IPR009057">
    <property type="entry name" value="Homeodomain-like_sf"/>
</dbReference>
<gene>
    <name evidence="2" type="ORF">C900_01218</name>
</gene>
<dbReference type="InterPro" id="IPR038717">
    <property type="entry name" value="Tc1-like_DDE_dom"/>
</dbReference>
<dbReference type="Pfam" id="PF13565">
    <property type="entry name" value="HTH_32"/>
    <property type="match status" value="1"/>
</dbReference>
<accession>L8JIE9</accession>
<keyword evidence="3" id="KW-1185">Reference proteome</keyword>
<evidence type="ECO:0000313" key="2">
    <source>
        <dbReference type="EMBL" id="ELR68033.1"/>
    </source>
</evidence>
<dbReference type="NCBIfam" id="NF033545">
    <property type="entry name" value="transpos_IS630"/>
    <property type="match status" value="1"/>
</dbReference>
<dbReference type="InterPro" id="IPR012337">
    <property type="entry name" value="RNaseH-like_sf"/>
</dbReference>
<dbReference type="Pfam" id="PF13358">
    <property type="entry name" value="DDE_3"/>
    <property type="match status" value="1"/>
</dbReference>
<reference evidence="2 3" key="1">
    <citation type="submission" date="2012-12" db="EMBL/GenBank/DDBJ databases">
        <title>Genome assembly of Fulvivirga imtechensis AK7.</title>
        <authorList>
            <person name="Nupur N."/>
            <person name="Khatri I."/>
            <person name="Kumar R."/>
            <person name="Subramanian S."/>
            <person name="Pinnaka A."/>
        </authorList>
    </citation>
    <scope>NUCLEOTIDE SEQUENCE [LARGE SCALE GENOMIC DNA]</scope>
    <source>
        <strain evidence="2 3">AK7</strain>
    </source>
</reference>